<name>A0A9P8D1J1_MORAP</name>
<organism evidence="3 4">
    <name type="scientific">Mortierella alpina</name>
    <name type="common">Oleaginous fungus</name>
    <name type="synonym">Mortierella renispora</name>
    <dbReference type="NCBI Taxonomy" id="64518"/>
    <lineage>
        <taxon>Eukaryota</taxon>
        <taxon>Fungi</taxon>
        <taxon>Fungi incertae sedis</taxon>
        <taxon>Mucoromycota</taxon>
        <taxon>Mortierellomycotina</taxon>
        <taxon>Mortierellomycetes</taxon>
        <taxon>Mortierellales</taxon>
        <taxon>Mortierellaceae</taxon>
        <taxon>Mortierella</taxon>
    </lineage>
</organism>
<evidence type="ECO:0000313" key="3">
    <source>
        <dbReference type="EMBL" id="KAG9323935.1"/>
    </source>
</evidence>
<protein>
    <submittedName>
        <fullName evidence="3">Uncharacterized protein</fullName>
    </submittedName>
</protein>
<feature type="transmembrane region" description="Helical" evidence="2">
    <location>
        <begin position="81"/>
        <end position="101"/>
    </location>
</feature>
<dbReference type="Proteomes" id="UP000717515">
    <property type="component" value="Unassembled WGS sequence"/>
</dbReference>
<feature type="transmembrane region" description="Helical" evidence="2">
    <location>
        <begin position="216"/>
        <end position="234"/>
    </location>
</feature>
<gene>
    <name evidence="3" type="ORF">KVV02_004352</name>
</gene>
<feature type="transmembrane region" description="Helical" evidence="2">
    <location>
        <begin position="121"/>
        <end position="138"/>
    </location>
</feature>
<accession>A0A9P8D1J1</accession>
<reference evidence="3" key="1">
    <citation type="submission" date="2021-07" db="EMBL/GenBank/DDBJ databases">
        <title>Draft genome of Mortierella alpina, strain LL118, isolated from an aspen leaf litter sample.</title>
        <authorList>
            <person name="Yang S."/>
            <person name="Vinatzer B.A."/>
        </authorList>
    </citation>
    <scope>NUCLEOTIDE SEQUENCE</scope>
    <source>
        <strain evidence="3">LL118</strain>
    </source>
</reference>
<feature type="transmembrane region" description="Helical" evidence="2">
    <location>
        <begin position="312"/>
        <end position="330"/>
    </location>
</feature>
<evidence type="ECO:0000256" key="2">
    <source>
        <dbReference type="SAM" id="Phobius"/>
    </source>
</evidence>
<dbReference type="AlphaFoldDB" id="A0A9P8D1J1"/>
<evidence type="ECO:0000313" key="4">
    <source>
        <dbReference type="Proteomes" id="UP000717515"/>
    </source>
</evidence>
<feature type="transmembrane region" description="Helical" evidence="2">
    <location>
        <begin position="174"/>
        <end position="196"/>
    </location>
</feature>
<sequence>MVEYSPSQTQLLCEWQRSTYNCRDSEYVKHTLLAGAVLYTLVGFFGLWVLRYRHGGFKRAIVTDLCSMEGSGIRPKAIDCFTLFGTAACFLKPLSHILLVFGSKDIPKWIRIAVEQSSWGVGYILIAVLYLVGSSYFIPVTEFEGKFAVYRTSTAHGHLQSEIRVFYPTPHQKNVFLVSGALFPVFFCAPLGIAAGTLTDQGHYNASDILTVIQNINWALILWFLGFIIIYYGVKFTLILRAHIITTEARRELPLAAFGPSNFKSRSPARYLFIMLQVTAFASSQIFFLSGLLNGIQTWNRRSLLESQDLRWYRFLVFMWSCPAALAYFVKLSLIAIHTHRNTVQVPANAPMAASIAAKDDMQSLELLTLHLHPNFSSFSEATQALERALFELAMIHPSGNGPQEDPKHAEDLECEDDGTKVWSTVPALELSSVTGLPFFPSAYLYTTEQDLSLSALEKDESRSQFSPLFNSTSPVMGSEPSRQTQELQRLHLQYESAIERIQRLQTHQQKQQWLPEKTQQLQALEQQGQEVDKMLMRLEIAMEQLQESKAGHLPDHHYCNSTLSPSAVHHRSELRTLQNQVKTSLKQLSRRIDLYQ</sequence>
<comment type="caution">
    <text evidence="3">The sequence shown here is derived from an EMBL/GenBank/DDBJ whole genome shotgun (WGS) entry which is preliminary data.</text>
</comment>
<feature type="transmembrane region" description="Helical" evidence="2">
    <location>
        <begin position="32"/>
        <end position="50"/>
    </location>
</feature>
<evidence type="ECO:0000256" key="1">
    <source>
        <dbReference type="SAM" id="Coils"/>
    </source>
</evidence>
<proteinExistence type="predicted"/>
<dbReference type="EMBL" id="JAIFTL010000083">
    <property type="protein sequence ID" value="KAG9323935.1"/>
    <property type="molecule type" value="Genomic_DNA"/>
</dbReference>
<keyword evidence="2" id="KW-0812">Transmembrane</keyword>
<feature type="transmembrane region" description="Helical" evidence="2">
    <location>
        <begin position="271"/>
        <end position="292"/>
    </location>
</feature>
<keyword evidence="2" id="KW-1133">Transmembrane helix</keyword>
<keyword evidence="1" id="KW-0175">Coiled coil</keyword>
<feature type="coiled-coil region" evidence="1">
    <location>
        <begin position="488"/>
        <end position="545"/>
    </location>
</feature>
<keyword evidence="2" id="KW-0472">Membrane</keyword>